<keyword evidence="8" id="KW-0804">Transcription</keyword>
<name>A0A3P3Y432_PLABS</name>
<dbReference type="GO" id="GO:0040029">
    <property type="term" value="P:epigenetic regulation of gene expression"/>
    <property type="evidence" value="ECO:0007669"/>
    <property type="project" value="TreeGrafter"/>
</dbReference>
<keyword evidence="9" id="KW-0539">Nucleus</keyword>
<sequence length="499" mass="53169">MAPRRQARSEFSVERAHRRVQPSVAARRSPWRHLTNCGGRGMAAPAGATGIVYDDRCARHCLPAREGHVERPTRTIVIWETLSRLGLAERCVRIPARCAEYDELALTHSSEHIAVVMDSDSHPYTEEEPFRYVDPDTYVCPGTRTAALLAAGGLIDLCERVVLGELANGFSVMRPPGHHAGLDGPMGFCLFNNVAVAANVIQERYPEVQRILIVDWDVHHGNGTEDIFAGNDRVLFQSIHRGSGFYPCSGGVDDIGKGPALGYTVNVPLPRGGMGDAAYLEVFQKVFVPIANEFKPQLIIVSAGFDACDGDPLGGMSVTPKGFSQMLSMLIPVCSRIVLALEGGYNVQAIANCSAACLGVLLDGAVSTDSPAQNGKSKTRKQLLMQAEVDEMIASVRTVHLPFWSCFDEPHPLSDTVTTVDSRAATLLAQIDSMKSSIGLSTEAQASTVAAAGDAGIPSASEPPSSHAPAVANPHDEAAVATLCDALVGLAVAREQPGQ</sequence>
<dbReference type="AlphaFoldDB" id="A0A3P3Y432"/>
<dbReference type="PRINTS" id="PR01270">
    <property type="entry name" value="HDASUPER"/>
</dbReference>
<keyword evidence="12" id="KW-0496">Mitochondrion</keyword>
<evidence type="ECO:0000256" key="10">
    <source>
        <dbReference type="SAM" id="MobiDB-lite"/>
    </source>
</evidence>
<dbReference type="GO" id="GO:0141221">
    <property type="term" value="F:histone deacetylase activity, hydrolytic mechanism"/>
    <property type="evidence" value="ECO:0007669"/>
    <property type="project" value="UniProtKB-EC"/>
</dbReference>
<dbReference type="PANTHER" id="PTHR10625">
    <property type="entry name" value="HISTONE DEACETYLASE HDAC1-RELATED"/>
    <property type="match status" value="1"/>
</dbReference>
<evidence type="ECO:0000259" key="11">
    <source>
        <dbReference type="Pfam" id="PF00850"/>
    </source>
</evidence>
<dbReference type="InterPro" id="IPR023801">
    <property type="entry name" value="His_deacetylse_dom"/>
</dbReference>
<protein>
    <recommendedName>
        <fullName evidence="3">histone deacetylase</fullName>
        <ecNumber evidence="3">3.5.1.98</ecNumber>
    </recommendedName>
</protein>
<proteinExistence type="inferred from homology"/>
<dbReference type="InterPro" id="IPR037138">
    <property type="entry name" value="His_deacetylse_dom_sf"/>
</dbReference>
<keyword evidence="4" id="KW-0678">Repressor</keyword>
<dbReference type="PANTHER" id="PTHR10625:SF5">
    <property type="entry name" value="HISTONE DEACETYLASE"/>
    <property type="match status" value="1"/>
</dbReference>
<evidence type="ECO:0000256" key="2">
    <source>
        <dbReference type="ARBA" id="ARBA00007738"/>
    </source>
</evidence>
<evidence type="ECO:0000256" key="6">
    <source>
        <dbReference type="ARBA" id="ARBA00022853"/>
    </source>
</evidence>
<dbReference type="Pfam" id="PF00850">
    <property type="entry name" value="Hist_deacetyl"/>
    <property type="match status" value="1"/>
</dbReference>
<dbReference type="SUPFAM" id="SSF52768">
    <property type="entry name" value="Arginase/deacetylase"/>
    <property type="match status" value="1"/>
</dbReference>
<evidence type="ECO:0000313" key="12">
    <source>
        <dbReference type="EMBL" id="SPQ94942.1"/>
    </source>
</evidence>
<evidence type="ECO:0000256" key="5">
    <source>
        <dbReference type="ARBA" id="ARBA00022801"/>
    </source>
</evidence>
<evidence type="ECO:0000256" key="3">
    <source>
        <dbReference type="ARBA" id="ARBA00012111"/>
    </source>
</evidence>
<evidence type="ECO:0000256" key="9">
    <source>
        <dbReference type="ARBA" id="ARBA00023242"/>
    </source>
</evidence>
<keyword evidence="5" id="KW-0378">Hydrolase</keyword>
<evidence type="ECO:0000256" key="4">
    <source>
        <dbReference type="ARBA" id="ARBA00022491"/>
    </source>
</evidence>
<dbReference type="InterPro" id="IPR023696">
    <property type="entry name" value="Ureohydrolase_dom_sf"/>
</dbReference>
<comment type="similarity">
    <text evidence="2">Belongs to the histone deacetylase family. HD type 2 subfamily.</text>
</comment>
<gene>
    <name evidence="12" type="ORF">PLBR_LOCUS2157</name>
</gene>
<evidence type="ECO:0000313" key="13">
    <source>
        <dbReference type="Proteomes" id="UP000290189"/>
    </source>
</evidence>
<geneLocation type="mitochondrion" evidence="12"/>
<dbReference type="EC" id="3.5.1.98" evidence="3"/>
<reference evidence="12 13" key="1">
    <citation type="submission" date="2018-03" db="EMBL/GenBank/DDBJ databases">
        <authorList>
            <person name="Fogelqvist J."/>
        </authorList>
    </citation>
    <scope>NUCLEOTIDE SEQUENCE [LARGE SCALE GENOMIC DNA]</scope>
</reference>
<keyword evidence="6" id="KW-0156">Chromatin regulator</keyword>
<accession>A0A3P3Y432</accession>
<dbReference type="Gene3D" id="3.40.800.20">
    <property type="entry name" value="Histone deacetylase domain"/>
    <property type="match status" value="1"/>
</dbReference>
<feature type="region of interest" description="Disordered" evidence="10">
    <location>
        <begin position="453"/>
        <end position="474"/>
    </location>
</feature>
<dbReference type="Proteomes" id="UP000290189">
    <property type="component" value="Unassembled WGS sequence"/>
</dbReference>
<evidence type="ECO:0000256" key="7">
    <source>
        <dbReference type="ARBA" id="ARBA00023015"/>
    </source>
</evidence>
<keyword evidence="7" id="KW-0805">Transcription regulation</keyword>
<evidence type="ECO:0000256" key="1">
    <source>
        <dbReference type="ARBA" id="ARBA00004123"/>
    </source>
</evidence>
<feature type="compositionally biased region" description="Low complexity" evidence="10">
    <location>
        <begin position="458"/>
        <end position="472"/>
    </location>
</feature>
<comment type="subcellular location">
    <subcellularLocation>
        <location evidence="1">Nucleus</location>
    </subcellularLocation>
</comment>
<dbReference type="GO" id="GO:0005737">
    <property type="term" value="C:cytoplasm"/>
    <property type="evidence" value="ECO:0007669"/>
    <property type="project" value="TreeGrafter"/>
</dbReference>
<feature type="domain" description="Histone deacetylase" evidence="11">
    <location>
        <begin position="68"/>
        <end position="360"/>
    </location>
</feature>
<dbReference type="EMBL" id="OVEO01000003">
    <property type="protein sequence ID" value="SPQ94942.1"/>
    <property type="molecule type" value="Genomic_DNA"/>
</dbReference>
<dbReference type="InterPro" id="IPR000286">
    <property type="entry name" value="HDACs"/>
</dbReference>
<evidence type="ECO:0000256" key="8">
    <source>
        <dbReference type="ARBA" id="ARBA00023163"/>
    </source>
</evidence>
<organism evidence="12 13">
    <name type="scientific">Plasmodiophora brassicae</name>
    <name type="common">Clubroot disease agent</name>
    <dbReference type="NCBI Taxonomy" id="37360"/>
    <lineage>
        <taxon>Eukaryota</taxon>
        <taxon>Sar</taxon>
        <taxon>Rhizaria</taxon>
        <taxon>Endomyxa</taxon>
        <taxon>Phytomyxea</taxon>
        <taxon>Plasmodiophorida</taxon>
        <taxon>Plasmodiophoridae</taxon>
        <taxon>Plasmodiophora</taxon>
    </lineage>
</organism>
<dbReference type="CDD" id="cd09992">
    <property type="entry name" value="HDAC_classII"/>
    <property type="match status" value="1"/>
</dbReference>
<dbReference type="GO" id="GO:0000118">
    <property type="term" value="C:histone deacetylase complex"/>
    <property type="evidence" value="ECO:0007669"/>
    <property type="project" value="TreeGrafter"/>
</dbReference>